<dbReference type="KEGG" id="dku:Desku_1113"/>
<dbReference type="Pfam" id="PF12691">
    <property type="entry name" value="Phage_tail_terminator_6"/>
    <property type="match status" value="1"/>
</dbReference>
<organism evidence="1 2">
    <name type="scientific">Desulfofundulus kuznetsovii (strain DSM 6115 / VKM B-1805 / 17)</name>
    <name type="common">Desulfotomaculum kuznetsovii</name>
    <dbReference type="NCBI Taxonomy" id="760568"/>
    <lineage>
        <taxon>Bacteria</taxon>
        <taxon>Bacillati</taxon>
        <taxon>Bacillota</taxon>
        <taxon>Clostridia</taxon>
        <taxon>Eubacteriales</taxon>
        <taxon>Peptococcaceae</taxon>
        <taxon>Desulfofundulus</taxon>
    </lineage>
</organism>
<proteinExistence type="predicted"/>
<evidence type="ECO:0000313" key="1">
    <source>
        <dbReference type="EMBL" id="AEG14700.1"/>
    </source>
</evidence>
<dbReference type="Proteomes" id="UP000009229">
    <property type="component" value="Chromosome"/>
</dbReference>
<dbReference type="AlphaFoldDB" id="A0AAU8P9S5"/>
<gene>
    <name evidence="1" type="ordered locus">Desku_1113</name>
</gene>
<dbReference type="RefSeq" id="WP_013822215.1">
    <property type="nucleotide sequence ID" value="NC_015573.1"/>
</dbReference>
<protein>
    <submittedName>
        <fullName evidence="1">Uncharacterized protein</fullName>
    </submittedName>
</protein>
<accession>A0AAU8P9S5</accession>
<evidence type="ECO:0000313" key="2">
    <source>
        <dbReference type="Proteomes" id="UP000009229"/>
    </source>
</evidence>
<dbReference type="EMBL" id="CP002770">
    <property type="protein sequence ID" value="AEG14700.1"/>
    <property type="molecule type" value="Genomic_DNA"/>
</dbReference>
<dbReference type="InterPro" id="IPR024411">
    <property type="entry name" value="Tail_terminator_phage"/>
</dbReference>
<reference evidence="2" key="1">
    <citation type="submission" date="2011-05" db="EMBL/GenBank/DDBJ databases">
        <title>Complete sequence of Desulfotomaculum kuznetsovii DSM 6115.</title>
        <authorList>
            <person name="Lucas S."/>
            <person name="Han J."/>
            <person name="Lapidus A."/>
            <person name="Cheng J.-F."/>
            <person name="Goodwin L."/>
            <person name="Pitluck S."/>
            <person name="Peters L."/>
            <person name="Mikhailova N."/>
            <person name="Lu M."/>
            <person name="Saunders E."/>
            <person name="Han C."/>
            <person name="Tapia R."/>
            <person name="Land M."/>
            <person name="Hauser L."/>
            <person name="Kyrpides N."/>
            <person name="Ivanova N."/>
            <person name="Pagani I."/>
            <person name="Nazina T."/>
            <person name="Ivanova A."/>
            <person name="Parshina S."/>
            <person name="Kuever J."/>
            <person name="Muyzer G."/>
            <person name="Plugge C."/>
            <person name="Stams A."/>
            <person name="Woyke T."/>
        </authorList>
    </citation>
    <scope>NUCLEOTIDE SEQUENCE [LARGE SCALE GENOMIC DNA]</scope>
    <source>
        <strain evidence="2">DSM 6115 / VKM B-1805 / 17</strain>
    </source>
</reference>
<keyword evidence="2" id="KW-1185">Reference proteome</keyword>
<name>A0AAU8P9S5_DESK7</name>
<sequence>MLLEELASYLSQQHTALKPGQTLYIGHYPDQPDTIVALYDDGGEASPPGLEDIRRAVQVVVRGKDYAAVRDLAWHVFRLLDRSPKNLLILPDGRRVVCKARHAPAPLTRDQSGRFLYTFNLSLWTSPEP</sequence>